<protein>
    <submittedName>
        <fullName evidence="4">Sulfatase-like hydrolase/transferase</fullName>
    </submittedName>
</protein>
<evidence type="ECO:0000259" key="3">
    <source>
        <dbReference type="Pfam" id="PF00884"/>
    </source>
</evidence>
<proteinExistence type="inferred from homology"/>
<evidence type="ECO:0000256" key="2">
    <source>
        <dbReference type="ARBA" id="ARBA00022801"/>
    </source>
</evidence>
<dbReference type="PANTHER" id="PTHR42693">
    <property type="entry name" value="ARYLSULFATASE FAMILY MEMBER"/>
    <property type="match status" value="1"/>
</dbReference>
<dbReference type="EMBL" id="CP065989">
    <property type="protein sequence ID" value="QQB15411.1"/>
    <property type="molecule type" value="Genomic_DNA"/>
</dbReference>
<dbReference type="InterPro" id="IPR050738">
    <property type="entry name" value="Sulfatase"/>
</dbReference>
<evidence type="ECO:0000256" key="1">
    <source>
        <dbReference type="ARBA" id="ARBA00008779"/>
    </source>
</evidence>
<dbReference type="PANTHER" id="PTHR42693:SF53">
    <property type="entry name" value="ENDO-4-O-SULFATASE"/>
    <property type="match status" value="1"/>
</dbReference>
<organism evidence="4 5">
    <name type="scientific">Brevibacterium casei</name>
    <dbReference type="NCBI Taxonomy" id="33889"/>
    <lineage>
        <taxon>Bacteria</taxon>
        <taxon>Bacillati</taxon>
        <taxon>Actinomycetota</taxon>
        <taxon>Actinomycetes</taxon>
        <taxon>Micrococcales</taxon>
        <taxon>Brevibacteriaceae</taxon>
        <taxon>Brevibacterium</taxon>
    </lineage>
</organism>
<dbReference type="AlphaFoldDB" id="A0A7T4DKG4"/>
<reference evidence="4 5" key="1">
    <citation type="submission" date="2020-12" db="EMBL/GenBank/DDBJ databases">
        <title>FDA dAtabase for Regulatory Grade micrObial Sequences (FDA-ARGOS): Supporting development and validation of Infectious Disease Dx tests.</title>
        <authorList>
            <person name="Sproer C."/>
            <person name="Gronow S."/>
            <person name="Severitt S."/>
            <person name="Schroder I."/>
            <person name="Tallon L."/>
            <person name="Sadzewicz L."/>
            <person name="Zhao X."/>
            <person name="Boylan J."/>
            <person name="Ott S."/>
            <person name="Bowen H."/>
            <person name="Vavikolanu K."/>
            <person name="Mehta A."/>
            <person name="Aluvathingal J."/>
            <person name="Nadendla S."/>
            <person name="Lowell S."/>
            <person name="Myers T."/>
            <person name="Yan Y."/>
            <person name="Sichtig H."/>
        </authorList>
    </citation>
    <scope>NUCLEOTIDE SEQUENCE [LARGE SCALE GENOMIC DNA]</scope>
    <source>
        <strain evidence="4 5">FDAARGOS_990</strain>
    </source>
</reference>
<keyword evidence="4" id="KW-0808">Transferase</keyword>
<dbReference type="GO" id="GO:0016740">
    <property type="term" value="F:transferase activity"/>
    <property type="evidence" value="ECO:0007669"/>
    <property type="project" value="UniProtKB-KW"/>
</dbReference>
<comment type="similarity">
    <text evidence="1">Belongs to the sulfatase family.</text>
</comment>
<accession>A0A7T4DKG4</accession>
<dbReference type="Pfam" id="PF00884">
    <property type="entry name" value="Sulfatase"/>
    <property type="match status" value="1"/>
</dbReference>
<dbReference type="GO" id="GO:0004065">
    <property type="term" value="F:arylsulfatase activity"/>
    <property type="evidence" value="ECO:0007669"/>
    <property type="project" value="TreeGrafter"/>
</dbReference>
<name>A0A7T4DKG4_9MICO</name>
<dbReference type="SUPFAM" id="SSF53649">
    <property type="entry name" value="Alkaline phosphatase-like"/>
    <property type="match status" value="1"/>
</dbReference>
<sequence>MTNRPNIILITADNQPATLLGCYGNEDVYTPHTDKLAAGGVRYANAFSTNGMCSPGRASIFTGLMPSAHGIHNWLDDRYLKVWPEDWCAVREFRTLASALSANDYQTALVGKYHLGNPRTPMPGFDRWLAFGVGHTTSFYENMVVDDGVEKEVNDRHIVDFFTEKAVDYLAEVDASTPFFLNVNYDAPYLLPPANYGPDPRNPYYARFEGKDFPSFPRTAISDELLARVDGPDDPDNFYLHHLYGYLRMHNDPATMANICAQISLVDEGIGRLMEALEARGLTEDTLVIVTADQSNLYGQHGLWGHTMDTNPSHLYDAGLHIPLIFSQPGSLKAGTVHEELTSQYDFAQTILDYVGLGDLEFANSPGHSFAEALRTGVSDPGRGAVFFEQEESRGIRTPEYSYWKRLPGTGDAELFDLTRDPEQNTDVSKDPAYAEVIASLDEQLDTFFAEYSDPRYDLWTGGRPKGSVRRTDLYQELYGPDWAPVTDETETFEELSPTH</sequence>
<dbReference type="RefSeq" id="WP_171007110.1">
    <property type="nucleotide sequence ID" value="NZ_CP065989.1"/>
</dbReference>
<evidence type="ECO:0000313" key="5">
    <source>
        <dbReference type="Proteomes" id="UP000595374"/>
    </source>
</evidence>
<dbReference type="InterPro" id="IPR000917">
    <property type="entry name" value="Sulfatase_N"/>
</dbReference>
<gene>
    <name evidence="4" type="ORF">I6H47_05570</name>
</gene>
<feature type="domain" description="Sulfatase N-terminal" evidence="3">
    <location>
        <begin position="5"/>
        <end position="356"/>
    </location>
</feature>
<evidence type="ECO:0000313" key="4">
    <source>
        <dbReference type="EMBL" id="QQB15411.1"/>
    </source>
</evidence>
<dbReference type="Gene3D" id="3.40.720.10">
    <property type="entry name" value="Alkaline Phosphatase, subunit A"/>
    <property type="match status" value="1"/>
</dbReference>
<dbReference type="Proteomes" id="UP000595374">
    <property type="component" value="Chromosome"/>
</dbReference>
<keyword evidence="2 4" id="KW-0378">Hydrolase</keyword>
<dbReference type="InterPro" id="IPR017850">
    <property type="entry name" value="Alkaline_phosphatase_core_sf"/>
</dbReference>